<feature type="region of interest" description="Disordered" evidence="1">
    <location>
        <begin position="192"/>
        <end position="220"/>
    </location>
</feature>
<dbReference type="EMBL" id="AXCR01000001">
    <property type="protein sequence ID" value="KJR89804.1"/>
    <property type="molecule type" value="Genomic_DNA"/>
</dbReference>
<evidence type="ECO:0000256" key="1">
    <source>
        <dbReference type="SAM" id="MobiDB-lite"/>
    </source>
</evidence>
<reference evidence="2 3" key="1">
    <citation type="journal article" date="2014" name="BMC Genomics">
        <title>Comparative genomics of the major fungal agents of human and animal Sporotrichosis: Sporothrix schenckii and Sporothrix brasiliensis.</title>
        <authorList>
            <person name="Teixeira M.M."/>
            <person name="de Almeida L.G."/>
            <person name="Kubitschek-Barreira P."/>
            <person name="Alves F.L."/>
            <person name="Kioshima E.S."/>
            <person name="Abadio A.K."/>
            <person name="Fernandes L."/>
            <person name="Derengowski L.S."/>
            <person name="Ferreira K.S."/>
            <person name="Souza R.C."/>
            <person name="Ruiz J.C."/>
            <person name="de Andrade N.C."/>
            <person name="Paes H.C."/>
            <person name="Nicola A.M."/>
            <person name="Albuquerque P."/>
            <person name="Gerber A.L."/>
            <person name="Martins V.P."/>
            <person name="Peconick L.D."/>
            <person name="Neto A.V."/>
            <person name="Chaucanez C.B."/>
            <person name="Silva P.A."/>
            <person name="Cunha O.L."/>
            <person name="de Oliveira F.F."/>
            <person name="dos Santos T.C."/>
            <person name="Barros A.L."/>
            <person name="Soares M.A."/>
            <person name="de Oliveira L.M."/>
            <person name="Marini M.M."/>
            <person name="Villalobos-Duno H."/>
            <person name="Cunha M.M."/>
            <person name="de Hoog S."/>
            <person name="da Silveira J.F."/>
            <person name="Henrissat B."/>
            <person name="Nino-Vega G.A."/>
            <person name="Cisalpino P.S."/>
            <person name="Mora-Montes H.M."/>
            <person name="Almeida S.R."/>
            <person name="Stajich J.E."/>
            <person name="Lopes-Bezerra L.M."/>
            <person name="Vasconcelos A.T."/>
            <person name="Felipe M.S."/>
        </authorList>
    </citation>
    <scope>NUCLEOTIDE SEQUENCE [LARGE SCALE GENOMIC DNA]</scope>
    <source>
        <strain evidence="2 3">1099-18</strain>
    </source>
</reference>
<evidence type="ECO:0000313" key="2">
    <source>
        <dbReference type="EMBL" id="KJR89804.1"/>
    </source>
</evidence>
<dbReference type="RefSeq" id="XP_016592480.1">
    <property type="nucleotide sequence ID" value="XM_016733059.1"/>
</dbReference>
<dbReference type="OrthoDB" id="10602516at2759"/>
<dbReference type="GeneID" id="27668336"/>
<accession>A0A0F2ML64</accession>
<protein>
    <submittedName>
        <fullName evidence="2">Uncharacterized protein</fullName>
    </submittedName>
</protein>
<comment type="caution">
    <text evidence="2">The sequence shown here is derived from an EMBL/GenBank/DDBJ whole genome shotgun (WGS) entry which is preliminary data.</text>
</comment>
<sequence length="386" mass="42698">MSSPLPQDIEPQTAIQEASDLASHDPDIVKKCWDNLGTAYRKASKAGDTLPSFPRWVLNNVPDAAIEQMMNVVCGKGARKIESYGPGLVERFGVPQWQFVLFLGPLPQNKVTLLNRIGKRRGLTFDGLFEELCAERCRDGWELPKGPFNFSPRELKCCVRDNDPEDEQGQKSDDGQHNVDVISHDNIVVRGSSDIISERGDEEDSQYTPSSPIDDDLPLETSSYASDMLDTGDAFTVQEVLPESVEIPTSGTTNPEGSSADDASSPLFSQKLNQSQGGDIIVPEALGNYTGVPTLEQAGTSDATDQTRAALYSDVSDTGESSMQELDKIQKQLDDFRTRHEELRQEDMAIRREEAAVEGKRQAYRAKRLRANTVVLEFIKRTQIGQ</sequence>
<name>A0A0F2ML64_SPOSC</name>
<reference evidence="2 3" key="2">
    <citation type="journal article" date="2015" name="Eukaryot. Cell">
        <title>Asexual propagation of a virulent clone complex in a human and feline outbreak of sporotrichosis.</title>
        <authorList>
            <person name="Teixeira Mde M."/>
            <person name="Rodrigues A.M."/>
            <person name="Tsui C.K."/>
            <person name="de Almeida L.G."/>
            <person name="Van Diepeningen A.D."/>
            <person name="van den Ende B.G."/>
            <person name="Fernandes G.F."/>
            <person name="Kano R."/>
            <person name="Hamelin R.C."/>
            <person name="Lopes-Bezerra L.M."/>
            <person name="Vasconcelos A.T."/>
            <person name="de Hoog S."/>
            <person name="de Camargo Z.P."/>
            <person name="Felipe M.S."/>
        </authorList>
    </citation>
    <scope>NUCLEOTIDE SEQUENCE [LARGE SCALE GENOMIC DNA]</scope>
    <source>
        <strain evidence="2 3">1099-18</strain>
    </source>
</reference>
<dbReference type="AlphaFoldDB" id="A0A0F2ML64"/>
<proteinExistence type="predicted"/>
<feature type="region of interest" description="Disordered" evidence="1">
    <location>
        <begin position="247"/>
        <end position="268"/>
    </location>
</feature>
<organism evidence="2 3">
    <name type="scientific">Sporothrix schenckii 1099-18</name>
    <dbReference type="NCBI Taxonomy" id="1397361"/>
    <lineage>
        <taxon>Eukaryota</taxon>
        <taxon>Fungi</taxon>
        <taxon>Dikarya</taxon>
        <taxon>Ascomycota</taxon>
        <taxon>Pezizomycotina</taxon>
        <taxon>Sordariomycetes</taxon>
        <taxon>Sordariomycetidae</taxon>
        <taxon>Ophiostomatales</taxon>
        <taxon>Ophiostomataceae</taxon>
        <taxon>Sporothrix</taxon>
    </lineage>
</organism>
<gene>
    <name evidence="2" type="ORF">SPSK_06353</name>
</gene>
<dbReference type="Proteomes" id="UP000033710">
    <property type="component" value="Unassembled WGS sequence"/>
</dbReference>
<feature type="compositionally biased region" description="Polar residues" evidence="1">
    <location>
        <begin position="247"/>
        <end position="257"/>
    </location>
</feature>
<feature type="compositionally biased region" description="Basic and acidic residues" evidence="1">
    <location>
        <begin position="161"/>
        <end position="177"/>
    </location>
</feature>
<dbReference type="KEGG" id="ssck:SPSK_06353"/>
<feature type="region of interest" description="Disordered" evidence="1">
    <location>
        <begin position="161"/>
        <end position="180"/>
    </location>
</feature>
<dbReference type="VEuPathDB" id="FungiDB:SPSK_06353"/>
<evidence type="ECO:0000313" key="3">
    <source>
        <dbReference type="Proteomes" id="UP000033710"/>
    </source>
</evidence>